<comment type="caution">
    <text evidence="1">The sequence shown here is derived from an EMBL/GenBank/DDBJ whole genome shotgun (WGS) entry which is preliminary data.</text>
</comment>
<evidence type="ECO:0000313" key="2">
    <source>
        <dbReference type="Proteomes" id="UP001211173"/>
    </source>
</evidence>
<gene>
    <name evidence="1" type="ORF">PNE06_03815</name>
</gene>
<dbReference type="AlphaFoldDB" id="A0AAW6CCE4"/>
<dbReference type="Proteomes" id="UP001211173">
    <property type="component" value="Unassembled WGS sequence"/>
</dbReference>
<proteinExistence type="predicted"/>
<reference evidence="1" key="1">
    <citation type="submission" date="2023-01" db="EMBL/GenBank/DDBJ databases">
        <title>Human gut microbiome strain richness.</title>
        <authorList>
            <person name="Chen-Liaw A."/>
        </authorList>
    </citation>
    <scope>NUCLEOTIDE SEQUENCE</scope>
    <source>
        <strain evidence="1">1001287st1_F4_1001285I_161205</strain>
    </source>
</reference>
<dbReference type="RefSeq" id="WP_195383870.1">
    <property type="nucleotide sequence ID" value="NZ_JADMVZ010000006.1"/>
</dbReference>
<accession>A0AAW6CCE4</accession>
<name>A0AAW6CCE4_FLAPL</name>
<dbReference type="EMBL" id="JAQLWV010000004">
    <property type="protein sequence ID" value="MDB7932196.1"/>
    <property type="molecule type" value="Genomic_DNA"/>
</dbReference>
<evidence type="ECO:0000313" key="1">
    <source>
        <dbReference type="EMBL" id="MDB7932196.1"/>
    </source>
</evidence>
<protein>
    <submittedName>
        <fullName evidence="1">DUF4120 family protein</fullName>
    </submittedName>
</protein>
<organism evidence="1 2">
    <name type="scientific">Flavonifractor plautii</name>
    <name type="common">Fusobacterium plautii</name>
    <dbReference type="NCBI Taxonomy" id="292800"/>
    <lineage>
        <taxon>Bacteria</taxon>
        <taxon>Bacillati</taxon>
        <taxon>Bacillota</taxon>
        <taxon>Clostridia</taxon>
        <taxon>Eubacteriales</taxon>
        <taxon>Oscillospiraceae</taxon>
        <taxon>Flavonifractor</taxon>
    </lineage>
</organism>
<sequence length="204" mass="23514">MKSRTLVKIKAEDQYLLFRTISQAKKSPTAFYIPRNSLEKLDGLYDPVVVVSNFPDFAEFRRNVARGELQVRFSWMNCTNDHLTGWTEAVTIPYEAFVRFLHNAAEGEQWSVLSSEENLSPRLIFCGGQTIREVAANKLVRRKLARFLRDHFQWKSGGTIHFYSDYVPYSFFFREILSGQPGICGGLILHGQEDLKTAHYSIHT</sequence>